<name>A0A3E3EA63_9FIRM</name>
<proteinExistence type="predicted"/>
<dbReference type="RefSeq" id="WP_117582255.1">
    <property type="nucleotide sequence ID" value="NZ_CP176642.1"/>
</dbReference>
<reference evidence="1 2" key="1">
    <citation type="submission" date="2018-08" db="EMBL/GenBank/DDBJ databases">
        <title>A genome reference for cultivated species of the human gut microbiota.</title>
        <authorList>
            <person name="Zou Y."/>
            <person name="Xue W."/>
            <person name="Luo G."/>
        </authorList>
    </citation>
    <scope>NUCLEOTIDE SEQUENCE [LARGE SCALE GENOMIC DNA]</scope>
    <source>
        <strain evidence="1 2">OM06-4</strain>
    </source>
</reference>
<dbReference type="EMBL" id="QUSL01000027">
    <property type="protein sequence ID" value="RGD81510.1"/>
    <property type="molecule type" value="Genomic_DNA"/>
</dbReference>
<protein>
    <submittedName>
        <fullName evidence="1">Uncharacterized protein</fullName>
    </submittedName>
</protein>
<accession>A0A3E3EA63</accession>
<evidence type="ECO:0000313" key="1">
    <source>
        <dbReference type="EMBL" id="RGD81510.1"/>
    </source>
</evidence>
<dbReference type="Proteomes" id="UP000261032">
    <property type="component" value="Unassembled WGS sequence"/>
</dbReference>
<comment type="caution">
    <text evidence="1">The sequence shown here is derived from an EMBL/GenBank/DDBJ whole genome shotgun (WGS) entry which is preliminary data.</text>
</comment>
<gene>
    <name evidence="1" type="ORF">DXB93_14415</name>
</gene>
<organism evidence="1 2">
    <name type="scientific">Thomasclavelia ramosa</name>
    <dbReference type="NCBI Taxonomy" id="1547"/>
    <lineage>
        <taxon>Bacteria</taxon>
        <taxon>Bacillati</taxon>
        <taxon>Bacillota</taxon>
        <taxon>Erysipelotrichia</taxon>
        <taxon>Erysipelotrichales</taxon>
        <taxon>Coprobacillaceae</taxon>
        <taxon>Thomasclavelia</taxon>
    </lineage>
</organism>
<evidence type="ECO:0000313" key="2">
    <source>
        <dbReference type="Proteomes" id="UP000261032"/>
    </source>
</evidence>
<sequence>MIDENKLITELDKLDCISNINYYTNNCNSHDDIVNTIEEIYEAELSAKEMFEELGYTYYKSNNMILYEISEINYFLFGPGKEITVGDYGMTEK</sequence>
<dbReference type="AlphaFoldDB" id="A0A3E3EA63"/>